<accession>A0A0F2LT68</accession>
<evidence type="ECO:0000256" key="7">
    <source>
        <dbReference type="SAM" id="MobiDB-lite"/>
    </source>
</evidence>
<feature type="compositionally biased region" description="Low complexity" evidence="7">
    <location>
        <begin position="172"/>
        <end position="200"/>
    </location>
</feature>
<dbReference type="InterPro" id="IPR052360">
    <property type="entry name" value="Transcr_Regulatory_Proteins"/>
</dbReference>
<feature type="compositionally biased region" description="Low complexity" evidence="7">
    <location>
        <begin position="838"/>
        <end position="852"/>
    </location>
</feature>
<gene>
    <name evidence="9" type="ORF">SPSK_04912</name>
</gene>
<dbReference type="SMART" id="SM00066">
    <property type="entry name" value="GAL4"/>
    <property type="match status" value="1"/>
</dbReference>
<dbReference type="EMBL" id="AXCR01000012">
    <property type="protein sequence ID" value="KJR80677.1"/>
    <property type="molecule type" value="Genomic_DNA"/>
</dbReference>
<dbReference type="GeneID" id="27666949"/>
<evidence type="ECO:0000313" key="9">
    <source>
        <dbReference type="EMBL" id="KJR80677.1"/>
    </source>
</evidence>
<proteinExistence type="predicted"/>
<feature type="compositionally biased region" description="Low complexity" evidence="7">
    <location>
        <begin position="1"/>
        <end position="27"/>
    </location>
</feature>
<sequence>MTPIPSNDSSASSTSPVSPSSATAGPSNGPSNQNTPADTTKRVRSSRPKVKTGCSNCKARRIKCDEKRPACTQCVRSKKVCAGYPPPPRGSRPFEEVLIAPRPTLLAAAPPVAVAPVAPVVPAVAGAAPKPYPLSQSRFPTEPTYVQAYHQTQQQPSQPLQMVQPRLVADAQLQSESQAPSPSQSQPSSAALPKQAQAASRTRQITLRRAQKLQQRRNAPPDIPIAAIAAASGYTIIYHPSINLPFTQQEGLYFQLFRMQTASELSGFFDDVFWSRLVLVECYSEAAIRHAVVALGALYKTLEATTESPPTSPADTDVDRNDNARVHWQVALRQYSDACHELRIIDNDDERAQRTRLMASVLLACFDSFIGHHRHAIIQIQTGLGLLHRLRVERRTSLTDVGTASNTASEPVENELTQMFTRLAIQAKSYDMAFHFPQPYVVQLLSPGSTTSNTLRNTSDNTSGNTMTPSPVTPGNTEPSVAGASALSDTAHSPPSTGSPTAPSNANTAEAALPTSTHQKAIPDQFTSLREARQSWDMLLEHIFRYMEMMLQYAKGPPNLLPASMKSHGALFMMYMESWSNAFEPLLISRSHPGVSSQEKAAIAVLKMFQVMGVILYVMTFSDSEMMFDAYQQQFQKIVDLASEVVGDEERRAASNRCPDPTRCVHHYHTTHPQDPNSAGPGSSGNYDTCHGFHFHTSHIKASFSADLGIVPPLYVVATKSRDRVLRRQAIQLLRSSARREGMWDSELAARIAMWVVNIEEEGEEAEFYEALQHYNHHDAHLGMGVEIGMGLDLGFGMDPGPGPGLGPDTSSAMRSGSTGRGSPMSPASFLPQPPPLQSQNSQQTSTSRSSSVEFGSVPLGPGGNARWDMRRASQASVLHTKSGMSSSIPITSPQDLTSLPLSTPLATPQQLSPPLPTSAFSHITAPLDPNIPYYMQTQHPIPAEKRILVKTCEFDLRERTATLTCGTRGLAAGVLDTKTRQTEFKW</sequence>
<evidence type="ECO:0000256" key="4">
    <source>
        <dbReference type="ARBA" id="ARBA00023125"/>
    </source>
</evidence>
<feature type="compositionally biased region" description="Polar residues" evidence="7">
    <location>
        <begin position="28"/>
        <end position="38"/>
    </location>
</feature>
<dbReference type="GO" id="GO:0000981">
    <property type="term" value="F:DNA-binding transcription factor activity, RNA polymerase II-specific"/>
    <property type="evidence" value="ECO:0007669"/>
    <property type="project" value="InterPro"/>
</dbReference>
<dbReference type="PROSITE" id="PS00463">
    <property type="entry name" value="ZN2_CY6_FUNGAL_1"/>
    <property type="match status" value="1"/>
</dbReference>
<feature type="compositionally biased region" description="Polar residues" evidence="7">
    <location>
        <begin position="451"/>
        <end position="479"/>
    </location>
</feature>
<dbReference type="Pfam" id="PF00172">
    <property type="entry name" value="Zn_clus"/>
    <property type="match status" value="1"/>
</dbReference>
<dbReference type="SUPFAM" id="SSF57701">
    <property type="entry name" value="Zn2/Cys6 DNA-binding domain"/>
    <property type="match status" value="1"/>
</dbReference>
<dbReference type="PROSITE" id="PS50048">
    <property type="entry name" value="ZN2_CY6_FUNGAL_2"/>
    <property type="match status" value="1"/>
</dbReference>
<keyword evidence="3" id="KW-0805">Transcription regulation</keyword>
<dbReference type="InterPro" id="IPR001138">
    <property type="entry name" value="Zn2Cys6_DnaBD"/>
</dbReference>
<keyword evidence="6" id="KW-0539">Nucleus</keyword>
<dbReference type="AlphaFoldDB" id="A0A0F2LT68"/>
<name>A0A0F2LT68_SPOSC</name>
<dbReference type="KEGG" id="ssck:SPSK_04912"/>
<dbReference type="GO" id="GO:0003677">
    <property type="term" value="F:DNA binding"/>
    <property type="evidence" value="ECO:0007669"/>
    <property type="project" value="UniProtKB-KW"/>
</dbReference>
<dbReference type="VEuPathDB" id="FungiDB:SPSK_04912"/>
<reference evidence="9 10" key="1">
    <citation type="journal article" date="2014" name="BMC Genomics">
        <title>Comparative genomics of the major fungal agents of human and animal Sporotrichosis: Sporothrix schenckii and Sporothrix brasiliensis.</title>
        <authorList>
            <person name="Teixeira M.M."/>
            <person name="de Almeida L.G."/>
            <person name="Kubitschek-Barreira P."/>
            <person name="Alves F.L."/>
            <person name="Kioshima E.S."/>
            <person name="Abadio A.K."/>
            <person name="Fernandes L."/>
            <person name="Derengowski L.S."/>
            <person name="Ferreira K.S."/>
            <person name="Souza R.C."/>
            <person name="Ruiz J.C."/>
            <person name="de Andrade N.C."/>
            <person name="Paes H.C."/>
            <person name="Nicola A.M."/>
            <person name="Albuquerque P."/>
            <person name="Gerber A.L."/>
            <person name="Martins V.P."/>
            <person name="Peconick L.D."/>
            <person name="Neto A.V."/>
            <person name="Chaucanez C.B."/>
            <person name="Silva P.A."/>
            <person name="Cunha O.L."/>
            <person name="de Oliveira F.F."/>
            <person name="dos Santos T.C."/>
            <person name="Barros A.L."/>
            <person name="Soares M.A."/>
            <person name="de Oliveira L.M."/>
            <person name="Marini M.M."/>
            <person name="Villalobos-Duno H."/>
            <person name="Cunha M.M."/>
            <person name="de Hoog S."/>
            <person name="da Silveira J.F."/>
            <person name="Henrissat B."/>
            <person name="Nino-Vega G.A."/>
            <person name="Cisalpino P.S."/>
            <person name="Mora-Montes H.M."/>
            <person name="Almeida S.R."/>
            <person name="Stajich J.E."/>
            <person name="Lopes-Bezerra L.M."/>
            <person name="Vasconcelos A.T."/>
            <person name="Felipe M.S."/>
        </authorList>
    </citation>
    <scope>NUCLEOTIDE SEQUENCE [LARGE SCALE GENOMIC DNA]</scope>
    <source>
        <strain evidence="9 10">1099-18</strain>
    </source>
</reference>
<reference evidence="9 10" key="2">
    <citation type="journal article" date="2015" name="Eukaryot. Cell">
        <title>Asexual propagation of a virulent clone complex in a human and feline outbreak of sporotrichosis.</title>
        <authorList>
            <person name="Teixeira Mde M."/>
            <person name="Rodrigues A.M."/>
            <person name="Tsui C.K."/>
            <person name="de Almeida L.G."/>
            <person name="Van Diepeningen A.D."/>
            <person name="van den Ende B.G."/>
            <person name="Fernandes G.F."/>
            <person name="Kano R."/>
            <person name="Hamelin R.C."/>
            <person name="Lopes-Bezerra L.M."/>
            <person name="Vasconcelos A.T."/>
            <person name="de Hoog S."/>
            <person name="de Camargo Z.P."/>
            <person name="Felipe M.S."/>
        </authorList>
    </citation>
    <scope>NUCLEOTIDE SEQUENCE [LARGE SCALE GENOMIC DNA]</scope>
    <source>
        <strain evidence="9 10">1099-18</strain>
    </source>
</reference>
<dbReference type="PANTHER" id="PTHR36206:SF4">
    <property type="entry name" value="HYPOTHETICAL CONSERVED PROTEIN (EUROFUNG)-RELATED"/>
    <property type="match status" value="1"/>
</dbReference>
<feature type="domain" description="Zn(2)-C6 fungal-type" evidence="8">
    <location>
        <begin position="53"/>
        <end position="81"/>
    </location>
</feature>
<protein>
    <recommendedName>
        <fullName evidence="8">Zn(2)-C6 fungal-type domain-containing protein</fullName>
    </recommendedName>
</protein>
<comment type="caution">
    <text evidence="9">The sequence shown here is derived from an EMBL/GenBank/DDBJ whole genome shotgun (WGS) entry which is preliminary data.</text>
</comment>
<evidence type="ECO:0000256" key="1">
    <source>
        <dbReference type="ARBA" id="ARBA00022723"/>
    </source>
</evidence>
<feature type="region of interest" description="Disordered" evidence="7">
    <location>
        <begin position="799"/>
        <end position="896"/>
    </location>
</feature>
<keyword evidence="4" id="KW-0238">DNA-binding</keyword>
<dbReference type="RefSeq" id="XP_016583353.1">
    <property type="nucleotide sequence ID" value="XM_016731672.1"/>
</dbReference>
<feature type="region of interest" description="Disordered" evidence="7">
    <location>
        <begin position="451"/>
        <end position="521"/>
    </location>
</feature>
<dbReference type="Gene3D" id="4.10.240.10">
    <property type="entry name" value="Zn(2)-C6 fungal-type DNA-binding domain"/>
    <property type="match status" value="1"/>
</dbReference>
<evidence type="ECO:0000256" key="5">
    <source>
        <dbReference type="ARBA" id="ARBA00023163"/>
    </source>
</evidence>
<feature type="compositionally biased region" description="Low complexity" evidence="7">
    <location>
        <begin position="490"/>
        <end position="506"/>
    </location>
</feature>
<evidence type="ECO:0000256" key="3">
    <source>
        <dbReference type="ARBA" id="ARBA00023015"/>
    </source>
</evidence>
<dbReference type="PANTHER" id="PTHR36206">
    <property type="entry name" value="ASPERCRYPTIN BIOSYNTHESIS CLUSTER-SPECIFIC TRANSCRIPTION REGULATOR ATNN-RELATED"/>
    <property type="match status" value="1"/>
</dbReference>
<feature type="region of interest" description="Disordered" evidence="7">
    <location>
        <begin position="172"/>
        <end position="203"/>
    </location>
</feature>
<keyword evidence="5" id="KW-0804">Transcription</keyword>
<evidence type="ECO:0000256" key="6">
    <source>
        <dbReference type="ARBA" id="ARBA00023242"/>
    </source>
</evidence>
<dbReference type="InterPro" id="IPR036864">
    <property type="entry name" value="Zn2-C6_fun-type_DNA-bd_sf"/>
</dbReference>
<keyword evidence="2" id="KW-0862">Zinc</keyword>
<dbReference type="GO" id="GO:0008270">
    <property type="term" value="F:zinc ion binding"/>
    <property type="evidence" value="ECO:0007669"/>
    <property type="project" value="InterPro"/>
</dbReference>
<evidence type="ECO:0000256" key="2">
    <source>
        <dbReference type="ARBA" id="ARBA00022833"/>
    </source>
</evidence>
<evidence type="ECO:0000259" key="8">
    <source>
        <dbReference type="PROSITE" id="PS50048"/>
    </source>
</evidence>
<feature type="region of interest" description="Disordered" evidence="7">
    <location>
        <begin position="1"/>
        <end position="54"/>
    </location>
</feature>
<feature type="compositionally biased region" description="Polar residues" evidence="7">
    <location>
        <begin position="874"/>
        <end position="891"/>
    </location>
</feature>
<dbReference type="OrthoDB" id="39175at2759"/>
<dbReference type="Proteomes" id="UP000033710">
    <property type="component" value="Unassembled WGS sequence"/>
</dbReference>
<organism evidence="9 10">
    <name type="scientific">Sporothrix schenckii 1099-18</name>
    <dbReference type="NCBI Taxonomy" id="1397361"/>
    <lineage>
        <taxon>Eukaryota</taxon>
        <taxon>Fungi</taxon>
        <taxon>Dikarya</taxon>
        <taxon>Ascomycota</taxon>
        <taxon>Pezizomycotina</taxon>
        <taxon>Sordariomycetes</taxon>
        <taxon>Sordariomycetidae</taxon>
        <taxon>Ophiostomatales</taxon>
        <taxon>Ophiostomataceae</taxon>
        <taxon>Sporothrix</taxon>
    </lineage>
</organism>
<dbReference type="CDD" id="cd00067">
    <property type="entry name" value="GAL4"/>
    <property type="match status" value="1"/>
</dbReference>
<keyword evidence="1" id="KW-0479">Metal-binding</keyword>
<evidence type="ECO:0000313" key="10">
    <source>
        <dbReference type="Proteomes" id="UP000033710"/>
    </source>
</evidence>